<dbReference type="Proteomes" id="UP001157418">
    <property type="component" value="Unassembled WGS sequence"/>
</dbReference>
<evidence type="ECO:0000313" key="1">
    <source>
        <dbReference type="EMBL" id="CAH1413516.1"/>
    </source>
</evidence>
<protein>
    <submittedName>
        <fullName evidence="1">Uncharacterized protein</fullName>
    </submittedName>
</protein>
<proteinExistence type="predicted"/>
<dbReference type="AlphaFoldDB" id="A0AAU9LJK4"/>
<keyword evidence="2" id="KW-1185">Reference proteome</keyword>
<organism evidence="1 2">
    <name type="scientific">Lactuca virosa</name>
    <dbReference type="NCBI Taxonomy" id="75947"/>
    <lineage>
        <taxon>Eukaryota</taxon>
        <taxon>Viridiplantae</taxon>
        <taxon>Streptophyta</taxon>
        <taxon>Embryophyta</taxon>
        <taxon>Tracheophyta</taxon>
        <taxon>Spermatophyta</taxon>
        <taxon>Magnoliopsida</taxon>
        <taxon>eudicotyledons</taxon>
        <taxon>Gunneridae</taxon>
        <taxon>Pentapetalae</taxon>
        <taxon>asterids</taxon>
        <taxon>campanulids</taxon>
        <taxon>Asterales</taxon>
        <taxon>Asteraceae</taxon>
        <taxon>Cichorioideae</taxon>
        <taxon>Cichorieae</taxon>
        <taxon>Lactucinae</taxon>
        <taxon>Lactuca</taxon>
    </lineage>
</organism>
<name>A0AAU9LJK4_9ASTR</name>
<reference evidence="1 2" key="1">
    <citation type="submission" date="2022-01" db="EMBL/GenBank/DDBJ databases">
        <authorList>
            <person name="Xiong W."/>
            <person name="Schranz E."/>
        </authorList>
    </citation>
    <scope>NUCLEOTIDE SEQUENCE [LARGE SCALE GENOMIC DNA]</scope>
</reference>
<sequence>MLASYVHEVAAMDQEIARVLNRKPTVKPTAKPGDVNKMKMGQIDSTHLTVMFIKGQANRFLFALVDKHLFSTDCLEHIINIIHRCKQNTEADKKNFTDMLRWYITFRHNLLAIIPKVFKTVKKSSIAQPN</sequence>
<evidence type="ECO:0000313" key="2">
    <source>
        <dbReference type="Proteomes" id="UP001157418"/>
    </source>
</evidence>
<dbReference type="EMBL" id="CAKMRJ010000001">
    <property type="protein sequence ID" value="CAH1413516.1"/>
    <property type="molecule type" value="Genomic_DNA"/>
</dbReference>
<gene>
    <name evidence="1" type="ORF">LVIROSA_LOCUS1476</name>
</gene>
<comment type="caution">
    <text evidence="1">The sequence shown here is derived from an EMBL/GenBank/DDBJ whole genome shotgun (WGS) entry which is preliminary data.</text>
</comment>
<accession>A0AAU9LJK4</accession>